<dbReference type="Gramene" id="AET2Gv21130600.1">
    <property type="protein sequence ID" value="AET2Gv21130600.1"/>
    <property type="gene ID" value="AET2Gv21130600"/>
</dbReference>
<feature type="region of interest" description="Disordered" evidence="1">
    <location>
        <begin position="1"/>
        <end position="35"/>
    </location>
</feature>
<keyword evidence="2" id="KW-0472">Membrane</keyword>
<evidence type="ECO:0000256" key="2">
    <source>
        <dbReference type="SAM" id="Phobius"/>
    </source>
</evidence>
<reference evidence="4" key="2">
    <citation type="journal article" date="2017" name="Nat. Plants">
        <title>The Aegilops tauschii genome reveals multiple impacts of transposons.</title>
        <authorList>
            <person name="Zhao G."/>
            <person name="Zou C."/>
            <person name="Li K."/>
            <person name="Wang K."/>
            <person name="Li T."/>
            <person name="Gao L."/>
            <person name="Zhang X."/>
            <person name="Wang H."/>
            <person name="Yang Z."/>
            <person name="Liu X."/>
            <person name="Jiang W."/>
            <person name="Mao L."/>
            <person name="Kong X."/>
            <person name="Jiao Y."/>
            <person name="Jia J."/>
        </authorList>
    </citation>
    <scope>NUCLEOTIDE SEQUENCE [LARGE SCALE GENOMIC DNA]</scope>
    <source>
        <strain evidence="4">cv. AL8/78</strain>
    </source>
</reference>
<dbReference type="EnsemblPlants" id="AET2Gv21130600.1">
    <property type="protein sequence ID" value="AET2Gv21130600.1"/>
    <property type="gene ID" value="AET2Gv21130600"/>
</dbReference>
<feature type="transmembrane region" description="Helical" evidence="2">
    <location>
        <begin position="73"/>
        <end position="97"/>
    </location>
</feature>
<name>A0A453D896_AEGTS</name>
<evidence type="ECO:0000313" key="3">
    <source>
        <dbReference type="EnsemblPlants" id="AET2Gv21130600.1"/>
    </source>
</evidence>
<sequence>MVLTHHRRAIEVRSRSHPGKAATSRHATGETKTTPPRLRAFTFPNQVNPSLACRSSTGEQGSVRAAEWICGELSVWISLMAIHLLAFVAAKGFLQVFQVSAPLLWPLNLFLPLLRNLPQACVVVCGALAAHVAWLRRAYARRGSGSRDDGQSHRQSMVDIA</sequence>
<dbReference type="RefSeq" id="XP_020161615.1">
    <property type="nucleotide sequence ID" value="XM_020306026.4"/>
</dbReference>
<keyword evidence="2" id="KW-1133">Transmembrane helix</keyword>
<dbReference type="Proteomes" id="UP000015105">
    <property type="component" value="Chromosome 2D"/>
</dbReference>
<organism evidence="3 4">
    <name type="scientific">Aegilops tauschii subsp. strangulata</name>
    <name type="common">Goatgrass</name>
    <dbReference type="NCBI Taxonomy" id="200361"/>
    <lineage>
        <taxon>Eukaryota</taxon>
        <taxon>Viridiplantae</taxon>
        <taxon>Streptophyta</taxon>
        <taxon>Embryophyta</taxon>
        <taxon>Tracheophyta</taxon>
        <taxon>Spermatophyta</taxon>
        <taxon>Magnoliopsida</taxon>
        <taxon>Liliopsida</taxon>
        <taxon>Poales</taxon>
        <taxon>Poaceae</taxon>
        <taxon>BOP clade</taxon>
        <taxon>Pooideae</taxon>
        <taxon>Triticodae</taxon>
        <taxon>Triticeae</taxon>
        <taxon>Triticinae</taxon>
        <taxon>Aegilops</taxon>
    </lineage>
</organism>
<keyword evidence="2" id="KW-0812">Transmembrane</keyword>
<keyword evidence="4" id="KW-1185">Reference proteome</keyword>
<proteinExistence type="predicted"/>
<dbReference type="AlphaFoldDB" id="A0A453D896"/>
<feature type="transmembrane region" description="Helical" evidence="2">
    <location>
        <begin position="117"/>
        <end position="135"/>
    </location>
</feature>
<protein>
    <submittedName>
        <fullName evidence="3">Uncharacterized protein</fullName>
    </submittedName>
</protein>
<dbReference type="KEGG" id="ats:109746930"/>
<evidence type="ECO:0000313" key="4">
    <source>
        <dbReference type="Proteomes" id="UP000015105"/>
    </source>
</evidence>
<dbReference type="GeneID" id="109746930"/>
<accession>A0A453D896</accession>
<evidence type="ECO:0000256" key="1">
    <source>
        <dbReference type="SAM" id="MobiDB-lite"/>
    </source>
</evidence>
<reference evidence="3" key="3">
    <citation type="journal article" date="2017" name="Nature">
        <title>Genome sequence of the progenitor of the wheat D genome Aegilops tauschii.</title>
        <authorList>
            <person name="Luo M.C."/>
            <person name="Gu Y.Q."/>
            <person name="Puiu D."/>
            <person name="Wang H."/>
            <person name="Twardziok S.O."/>
            <person name="Deal K.R."/>
            <person name="Huo N."/>
            <person name="Zhu T."/>
            <person name="Wang L."/>
            <person name="Wang Y."/>
            <person name="McGuire P.E."/>
            <person name="Liu S."/>
            <person name="Long H."/>
            <person name="Ramasamy R.K."/>
            <person name="Rodriguez J.C."/>
            <person name="Van S.L."/>
            <person name="Yuan L."/>
            <person name="Wang Z."/>
            <person name="Xia Z."/>
            <person name="Xiao L."/>
            <person name="Anderson O.D."/>
            <person name="Ouyang S."/>
            <person name="Liang Y."/>
            <person name="Zimin A.V."/>
            <person name="Pertea G."/>
            <person name="Qi P."/>
            <person name="Bennetzen J.L."/>
            <person name="Dai X."/>
            <person name="Dawson M.W."/>
            <person name="Muller H.G."/>
            <person name="Kugler K."/>
            <person name="Rivarola-Duarte L."/>
            <person name="Spannagl M."/>
            <person name="Mayer K.F.X."/>
            <person name="Lu F.H."/>
            <person name="Bevan M.W."/>
            <person name="Leroy P."/>
            <person name="Li P."/>
            <person name="You F.M."/>
            <person name="Sun Q."/>
            <person name="Liu Z."/>
            <person name="Lyons E."/>
            <person name="Wicker T."/>
            <person name="Salzberg S.L."/>
            <person name="Devos K.M."/>
            <person name="Dvorak J."/>
        </authorList>
    </citation>
    <scope>NUCLEOTIDE SEQUENCE [LARGE SCALE GENOMIC DNA]</scope>
    <source>
        <strain evidence="3">cv. AL8/78</strain>
    </source>
</reference>
<reference evidence="4" key="1">
    <citation type="journal article" date="2014" name="Science">
        <title>Ancient hybridizations among the ancestral genomes of bread wheat.</title>
        <authorList>
            <consortium name="International Wheat Genome Sequencing Consortium,"/>
            <person name="Marcussen T."/>
            <person name="Sandve S.R."/>
            <person name="Heier L."/>
            <person name="Spannagl M."/>
            <person name="Pfeifer M."/>
            <person name="Jakobsen K.S."/>
            <person name="Wulff B.B."/>
            <person name="Steuernagel B."/>
            <person name="Mayer K.F."/>
            <person name="Olsen O.A."/>
        </authorList>
    </citation>
    <scope>NUCLEOTIDE SEQUENCE [LARGE SCALE GENOMIC DNA]</scope>
    <source>
        <strain evidence="4">cv. AL8/78</strain>
    </source>
</reference>
<reference evidence="3" key="4">
    <citation type="submission" date="2019-03" db="UniProtKB">
        <authorList>
            <consortium name="EnsemblPlants"/>
        </authorList>
    </citation>
    <scope>IDENTIFICATION</scope>
</reference>
<reference evidence="3" key="5">
    <citation type="journal article" date="2021" name="G3 (Bethesda)">
        <title>Aegilops tauschii genome assembly Aet v5.0 features greater sequence contiguity and improved annotation.</title>
        <authorList>
            <person name="Wang L."/>
            <person name="Zhu T."/>
            <person name="Rodriguez J.C."/>
            <person name="Deal K.R."/>
            <person name="Dubcovsky J."/>
            <person name="McGuire P.E."/>
            <person name="Lux T."/>
            <person name="Spannagl M."/>
            <person name="Mayer K.F.X."/>
            <person name="Baldrich P."/>
            <person name="Meyers B.C."/>
            <person name="Huo N."/>
            <person name="Gu Y.Q."/>
            <person name="Zhou H."/>
            <person name="Devos K.M."/>
            <person name="Bennetzen J.L."/>
            <person name="Unver T."/>
            <person name="Budak H."/>
            <person name="Gulick P.J."/>
            <person name="Galiba G."/>
            <person name="Kalapos B."/>
            <person name="Nelson D.R."/>
            <person name="Li P."/>
            <person name="You F.M."/>
            <person name="Luo M.C."/>
            <person name="Dvorak J."/>
        </authorList>
    </citation>
    <scope>NUCLEOTIDE SEQUENCE [LARGE SCALE GENOMIC DNA]</scope>
    <source>
        <strain evidence="3">cv. AL8/78</strain>
    </source>
</reference>